<evidence type="ECO:0000256" key="2">
    <source>
        <dbReference type="ARBA" id="ARBA00022801"/>
    </source>
</evidence>
<dbReference type="GO" id="GO:0036503">
    <property type="term" value="P:ERAD pathway"/>
    <property type="evidence" value="ECO:0007669"/>
    <property type="project" value="TreeGrafter"/>
</dbReference>
<feature type="compositionally biased region" description="Polar residues" evidence="4">
    <location>
        <begin position="74"/>
        <end position="91"/>
    </location>
</feature>
<reference evidence="6" key="1">
    <citation type="submission" date="2021-01" db="EMBL/GenBank/DDBJ databases">
        <authorList>
            <person name="Corre E."/>
            <person name="Pelletier E."/>
            <person name="Niang G."/>
            <person name="Scheremetjew M."/>
            <person name="Finn R."/>
            <person name="Kale V."/>
            <person name="Holt S."/>
            <person name="Cochrane G."/>
            <person name="Meng A."/>
            <person name="Brown T."/>
            <person name="Cohen L."/>
        </authorList>
    </citation>
    <scope>NUCLEOTIDE SEQUENCE</scope>
    <source>
        <strain evidence="6">Pbaha01</strain>
    </source>
</reference>
<feature type="region of interest" description="Disordered" evidence="4">
    <location>
        <begin position="1"/>
        <end position="140"/>
    </location>
</feature>
<dbReference type="PANTHER" id="PTHR13312">
    <property type="entry name" value="HIV-INDUCED PROTEIN-7-LIKE PROTEASE"/>
    <property type="match status" value="1"/>
</dbReference>
<dbReference type="PANTHER" id="PTHR13312:SF0">
    <property type="entry name" value="UBIQUITIN THIOESTERASE OTU1"/>
    <property type="match status" value="1"/>
</dbReference>
<feature type="domain" description="OTU" evidence="5">
    <location>
        <begin position="322"/>
        <end position="459"/>
    </location>
</feature>
<dbReference type="PROSITE" id="PS50802">
    <property type="entry name" value="OTU"/>
    <property type="match status" value="1"/>
</dbReference>
<evidence type="ECO:0000259" key="5">
    <source>
        <dbReference type="PROSITE" id="PS50802"/>
    </source>
</evidence>
<dbReference type="SUPFAM" id="SSF54001">
    <property type="entry name" value="Cysteine proteinases"/>
    <property type="match status" value="1"/>
</dbReference>
<gene>
    <name evidence="6" type="ORF">PBAH0796_LOCUS18406</name>
</gene>
<keyword evidence="2 3" id="KW-0378">Hydrolase</keyword>
<dbReference type="EC" id="3.4.19.12" evidence="3"/>
<protein>
    <recommendedName>
        <fullName evidence="3">Ubiquitin thioesterase OTU</fullName>
        <ecNumber evidence="3">3.4.19.12</ecNumber>
    </recommendedName>
</protein>
<dbReference type="GO" id="GO:0016579">
    <property type="term" value="P:protein deubiquitination"/>
    <property type="evidence" value="ECO:0007669"/>
    <property type="project" value="TreeGrafter"/>
</dbReference>
<dbReference type="CDD" id="cd22744">
    <property type="entry name" value="OTU"/>
    <property type="match status" value="1"/>
</dbReference>
<dbReference type="Gene3D" id="3.90.70.80">
    <property type="match status" value="1"/>
</dbReference>
<proteinExistence type="predicted"/>
<comment type="catalytic activity">
    <reaction evidence="1 3">
        <text>Thiol-dependent hydrolysis of ester, thioester, amide, peptide and isopeptide bonds formed by the C-terminal Gly of ubiquitin (a 76-residue protein attached to proteins as an intracellular targeting signal).</text>
        <dbReference type="EC" id="3.4.19.12"/>
    </reaction>
</comment>
<comment type="subcellular location">
    <subcellularLocation>
        <location evidence="3">Cytoplasm</location>
    </subcellularLocation>
</comment>
<dbReference type="GO" id="GO:0030968">
    <property type="term" value="P:endoplasmic reticulum unfolded protein response"/>
    <property type="evidence" value="ECO:0007669"/>
    <property type="project" value="TreeGrafter"/>
</dbReference>
<sequence>MFDFEDLDVEEKALDAEEVQDTATPPATVDELNEAPCGGAPPAAAVAAAPVVESAARAGEETPGASRTGPASILDQQADNRSTCARSSALQRGSEGQVGQTTLSEGDAAEVRQEAAAPSSSARAAAVTNPAVAAEPPRPAWAPSVSVPTAAAPASRCRAAVGEHFASVARVLMREGEALTSNQVGYVPAHRLLEVLEVGKGRRVRVLEETGMEGWVSLSKETGELLLAPRQLNARQAFNFRRVKEDRKAKASRVAVASIPGMPSAPSVPGFKCDKCDGPHATDACPFFKKEREDHKDAWANYGQTNPLKMGGDGGDFTLRGAKVVRQPGDGSCLFHSLSFGLSSGHPNPHAAEALRWELAAFIERNPQTEIAGDTIEEWVRWDANSTVSAYAQQMGRRGWGGGVEMAVCSLLKAVNVHVYEHATDGAFKRISCFDAPGSKKTLHVLYQGRCHYDALVPAV</sequence>
<keyword evidence="3" id="KW-0645">Protease</keyword>
<feature type="compositionally biased region" description="Low complexity" evidence="4">
    <location>
        <begin position="35"/>
        <end position="57"/>
    </location>
</feature>
<evidence type="ECO:0000256" key="1">
    <source>
        <dbReference type="ARBA" id="ARBA00000707"/>
    </source>
</evidence>
<dbReference type="GO" id="GO:0004843">
    <property type="term" value="F:cysteine-type deubiquitinase activity"/>
    <property type="evidence" value="ECO:0007669"/>
    <property type="project" value="UniProtKB-UniRule"/>
</dbReference>
<name>A0A7S0AL88_9DINO</name>
<dbReference type="EMBL" id="HBEG01030109">
    <property type="protein sequence ID" value="CAD8367468.1"/>
    <property type="molecule type" value="Transcribed_RNA"/>
</dbReference>
<dbReference type="AlphaFoldDB" id="A0A7S0AL88"/>
<dbReference type="InterPro" id="IPR003323">
    <property type="entry name" value="OTU_dom"/>
</dbReference>
<evidence type="ECO:0000256" key="3">
    <source>
        <dbReference type="RuleBase" id="RU367104"/>
    </source>
</evidence>
<comment type="function">
    <text evidence="3">Hydrolase that can remove conjugated ubiquitin from proteins and may therefore play an important regulatory role at the level of protein turnover by preventing degradation.</text>
</comment>
<feature type="compositionally biased region" description="Low complexity" evidence="4">
    <location>
        <begin position="115"/>
        <end position="140"/>
    </location>
</feature>
<evidence type="ECO:0000256" key="4">
    <source>
        <dbReference type="SAM" id="MobiDB-lite"/>
    </source>
</evidence>
<dbReference type="InterPro" id="IPR038765">
    <property type="entry name" value="Papain-like_cys_pep_sf"/>
</dbReference>
<accession>A0A7S0AL88</accession>
<keyword evidence="3" id="KW-0833">Ubl conjugation pathway</keyword>
<dbReference type="GO" id="GO:0005829">
    <property type="term" value="C:cytosol"/>
    <property type="evidence" value="ECO:0007669"/>
    <property type="project" value="TreeGrafter"/>
</dbReference>
<evidence type="ECO:0000313" key="6">
    <source>
        <dbReference type="EMBL" id="CAD8367468.1"/>
    </source>
</evidence>
<keyword evidence="3" id="KW-0963">Cytoplasm</keyword>
<dbReference type="GO" id="GO:0005634">
    <property type="term" value="C:nucleus"/>
    <property type="evidence" value="ECO:0007669"/>
    <property type="project" value="TreeGrafter"/>
</dbReference>
<organism evidence="6">
    <name type="scientific">Pyrodinium bahamense</name>
    <dbReference type="NCBI Taxonomy" id="73915"/>
    <lineage>
        <taxon>Eukaryota</taxon>
        <taxon>Sar</taxon>
        <taxon>Alveolata</taxon>
        <taxon>Dinophyceae</taxon>
        <taxon>Gonyaulacales</taxon>
        <taxon>Pyrocystaceae</taxon>
        <taxon>Pyrodinium</taxon>
    </lineage>
</organism>
<keyword evidence="3" id="KW-0788">Thiol protease</keyword>